<keyword evidence="1" id="KW-0677">Repeat</keyword>
<dbReference type="Pfam" id="PF13414">
    <property type="entry name" value="TPR_11"/>
    <property type="match status" value="1"/>
</dbReference>
<evidence type="ECO:0008006" key="7">
    <source>
        <dbReference type="Google" id="ProtNLM"/>
    </source>
</evidence>
<sequence length="680" mass="72968">MIPSQPSRRPHVAGPGGSGRRVEAEAGGGAPHHLWVQGARPLPGAGLPPPLIPPLDANRRLCGPYTAGSALAAGLLPDALLMRPGLVAAHAIALHAIAPDLRHLLPRHPEPLVSRVPAPERILIHAPRRTLRLANGLAEFVLACCPRERRSLTVVNAHEADHTDLELLAVLLRRVPAERLTLVICAPPGCPAPLAAALARHAVPTGGCDGPDEPRLTADDHRARADHLAATGAAGPRLGAIPHHRLKGPDPALALDALAHAITWCLRSGFHHAVAELGARALPLADPAADEELWWRILHSTANALAALDREEEAEALLGPAMHAADPGRRASAAYCTAMLKTRHHDPARRDLAGALTWIDRAVTISDRLPSPAERAFRLGFNMNGKALVQMRLGHLDDAARLVNEAISLAEELPRGRHPVHRLVLRANRAQLAHRLGHPEQALTDYDAAVEADPHYPDYYIDRGNLHFAEGRLTAAVADYEAAMRLEAPFPEAYYNRAEVRFAQGDLHGALADLTYVLDLDPGFTEAYANRAGLLAALGDHRAARAAAREGLTRTPGDPYLLCALGQAEMEDKRRPEARAAFDLALGHDPTLVAAWAARGMLNHEEGDHEAAVADLTQALSFGEDPVLLFNRALALHAAARPDEATRDLRHALTLAPDDEEILQELAKRASARPDLASEA</sequence>
<comment type="caution">
    <text evidence="5">The sequence shown here is derived from an EMBL/GenBank/DDBJ whole genome shotgun (WGS) entry which is preliminary data.</text>
</comment>
<dbReference type="PANTHER" id="PTHR44858:SF1">
    <property type="entry name" value="UDP-N-ACETYLGLUCOSAMINE--PEPTIDE N-ACETYLGLUCOSAMINYLTRANSFERASE SPINDLY-RELATED"/>
    <property type="match status" value="1"/>
</dbReference>
<dbReference type="Pfam" id="PF13432">
    <property type="entry name" value="TPR_16"/>
    <property type="match status" value="1"/>
</dbReference>
<keyword evidence="6" id="KW-1185">Reference proteome</keyword>
<feature type="repeat" description="TPR" evidence="3">
    <location>
        <begin position="491"/>
        <end position="524"/>
    </location>
</feature>
<dbReference type="InterPro" id="IPR019734">
    <property type="entry name" value="TPR_rpt"/>
</dbReference>
<keyword evidence="2 3" id="KW-0802">TPR repeat</keyword>
<protein>
    <recommendedName>
        <fullName evidence="7">Tetratricopeptide repeat protein</fullName>
    </recommendedName>
</protein>
<evidence type="ECO:0000256" key="3">
    <source>
        <dbReference type="PROSITE-ProRule" id="PRU00339"/>
    </source>
</evidence>
<dbReference type="PANTHER" id="PTHR44858">
    <property type="entry name" value="TETRATRICOPEPTIDE REPEAT PROTEIN 6"/>
    <property type="match status" value="1"/>
</dbReference>
<organism evidence="5 6">
    <name type="scientific">Sinosporangium siamense</name>
    <dbReference type="NCBI Taxonomy" id="1367973"/>
    <lineage>
        <taxon>Bacteria</taxon>
        <taxon>Bacillati</taxon>
        <taxon>Actinomycetota</taxon>
        <taxon>Actinomycetes</taxon>
        <taxon>Streptosporangiales</taxon>
        <taxon>Streptosporangiaceae</taxon>
        <taxon>Sinosporangium</taxon>
    </lineage>
</organism>
<dbReference type="PROSITE" id="PS50005">
    <property type="entry name" value="TPR"/>
    <property type="match status" value="1"/>
</dbReference>
<reference evidence="5" key="1">
    <citation type="submission" date="2021-01" db="EMBL/GenBank/DDBJ databases">
        <title>Whole genome shotgun sequence of Sinosporangium siamense NBRC 109515.</title>
        <authorList>
            <person name="Komaki H."/>
            <person name="Tamura T."/>
        </authorList>
    </citation>
    <scope>NUCLEOTIDE SEQUENCE</scope>
    <source>
        <strain evidence="5">NBRC 109515</strain>
    </source>
</reference>
<dbReference type="SMART" id="SM00028">
    <property type="entry name" value="TPR"/>
    <property type="match status" value="8"/>
</dbReference>
<dbReference type="EMBL" id="BOOW01000048">
    <property type="protein sequence ID" value="GII96650.1"/>
    <property type="molecule type" value="Genomic_DNA"/>
</dbReference>
<dbReference type="Pfam" id="PF13181">
    <property type="entry name" value="TPR_8"/>
    <property type="match status" value="1"/>
</dbReference>
<feature type="region of interest" description="Disordered" evidence="4">
    <location>
        <begin position="1"/>
        <end position="39"/>
    </location>
</feature>
<evidence type="ECO:0000256" key="2">
    <source>
        <dbReference type="ARBA" id="ARBA00022803"/>
    </source>
</evidence>
<dbReference type="InterPro" id="IPR011990">
    <property type="entry name" value="TPR-like_helical_dom_sf"/>
</dbReference>
<dbReference type="AlphaFoldDB" id="A0A919RPJ4"/>
<accession>A0A919RPJ4</accession>
<dbReference type="Gene3D" id="1.25.40.10">
    <property type="entry name" value="Tetratricopeptide repeat domain"/>
    <property type="match status" value="3"/>
</dbReference>
<evidence type="ECO:0000313" key="6">
    <source>
        <dbReference type="Proteomes" id="UP000606172"/>
    </source>
</evidence>
<dbReference type="SUPFAM" id="SSF48452">
    <property type="entry name" value="TPR-like"/>
    <property type="match status" value="1"/>
</dbReference>
<evidence type="ECO:0000256" key="1">
    <source>
        <dbReference type="ARBA" id="ARBA00022737"/>
    </source>
</evidence>
<proteinExistence type="predicted"/>
<dbReference type="Proteomes" id="UP000606172">
    <property type="component" value="Unassembled WGS sequence"/>
</dbReference>
<dbReference type="InterPro" id="IPR050498">
    <property type="entry name" value="Ycf3"/>
</dbReference>
<gene>
    <name evidence="5" type="ORF">Ssi02_68810</name>
</gene>
<name>A0A919RPJ4_9ACTN</name>
<evidence type="ECO:0000256" key="4">
    <source>
        <dbReference type="SAM" id="MobiDB-lite"/>
    </source>
</evidence>
<evidence type="ECO:0000313" key="5">
    <source>
        <dbReference type="EMBL" id="GII96650.1"/>
    </source>
</evidence>